<proteinExistence type="predicted"/>
<accession>A0ABR0AX87</accession>
<dbReference type="Proteomes" id="UP001234178">
    <property type="component" value="Unassembled WGS sequence"/>
</dbReference>
<gene>
    <name evidence="1" type="ORF">OUZ56_022717</name>
</gene>
<keyword evidence="2" id="KW-1185">Reference proteome</keyword>
<evidence type="ECO:0000313" key="1">
    <source>
        <dbReference type="EMBL" id="KAK4029750.1"/>
    </source>
</evidence>
<reference evidence="1 2" key="1">
    <citation type="journal article" date="2023" name="Nucleic Acids Res.">
        <title>The hologenome of Daphnia magna reveals possible DNA methylation and microbiome-mediated evolution of the host genome.</title>
        <authorList>
            <person name="Chaturvedi A."/>
            <person name="Li X."/>
            <person name="Dhandapani V."/>
            <person name="Marshall H."/>
            <person name="Kissane S."/>
            <person name="Cuenca-Cambronero M."/>
            <person name="Asole G."/>
            <person name="Calvet F."/>
            <person name="Ruiz-Romero M."/>
            <person name="Marangio P."/>
            <person name="Guigo R."/>
            <person name="Rago D."/>
            <person name="Mirbahai L."/>
            <person name="Eastwood N."/>
            <person name="Colbourne J.K."/>
            <person name="Zhou J."/>
            <person name="Mallon E."/>
            <person name="Orsini L."/>
        </authorList>
    </citation>
    <scope>NUCLEOTIDE SEQUENCE [LARGE SCALE GENOMIC DNA]</scope>
    <source>
        <strain evidence="1">LRV0_1</strain>
    </source>
</reference>
<comment type="caution">
    <text evidence="1">The sequence shown here is derived from an EMBL/GenBank/DDBJ whole genome shotgun (WGS) entry which is preliminary data.</text>
</comment>
<name>A0ABR0AX87_9CRUS</name>
<protein>
    <submittedName>
        <fullName evidence="1">Uncharacterized protein</fullName>
    </submittedName>
</protein>
<dbReference type="EMBL" id="JAOYFB010000039">
    <property type="protein sequence ID" value="KAK4029750.1"/>
    <property type="molecule type" value="Genomic_DNA"/>
</dbReference>
<sequence length="62" mass="7088">MTLNLLEMTLETRSLSCFVWTGTLEALMSVTNNFNNRKVTRNMLIGFRCVNEFEQDIDGGLV</sequence>
<evidence type="ECO:0000313" key="2">
    <source>
        <dbReference type="Proteomes" id="UP001234178"/>
    </source>
</evidence>
<organism evidence="1 2">
    <name type="scientific">Daphnia magna</name>
    <dbReference type="NCBI Taxonomy" id="35525"/>
    <lineage>
        <taxon>Eukaryota</taxon>
        <taxon>Metazoa</taxon>
        <taxon>Ecdysozoa</taxon>
        <taxon>Arthropoda</taxon>
        <taxon>Crustacea</taxon>
        <taxon>Branchiopoda</taxon>
        <taxon>Diplostraca</taxon>
        <taxon>Cladocera</taxon>
        <taxon>Anomopoda</taxon>
        <taxon>Daphniidae</taxon>
        <taxon>Daphnia</taxon>
    </lineage>
</organism>